<protein>
    <recommendedName>
        <fullName evidence="3">Co-chaperonin GroES</fullName>
    </recommendedName>
    <alternativeName>
        <fullName evidence="3">10 kDa chaperonin</fullName>
    </alternativeName>
    <alternativeName>
        <fullName evidence="3">Chaperonin-10</fullName>
        <shortName evidence="3">Cpn10</shortName>
    </alternativeName>
</protein>
<organism evidence="5 6">
    <name type="scientific">Candidatus Shapirobacteria bacterium CG07_land_8_20_14_0_80_39_18</name>
    <dbReference type="NCBI Taxonomy" id="1974882"/>
    <lineage>
        <taxon>Bacteria</taxon>
        <taxon>Candidatus Shapironibacteriota</taxon>
    </lineage>
</organism>
<keyword evidence="2 3" id="KW-0143">Chaperone</keyword>
<dbReference type="SUPFAM" id="SSF50129">
    <property type="entry name" value="GroES-like"/>
    <property type="match status" value="1"/>
</dbReference>
<dbReference type="FunFam" id="2.30.33.40:FF:000001">
    <property type="entry name" value="10 kDa chaperonin"/>
    <property type="match status" value="1"/>
</dbReference>
<dbReference type="CDD" id="cd00320">
    <property type="entry name" value="cpn10"/>
    <property type="match status" value="1"/>
</dbReference>
<name>A0A2M6YQV0_9BACT</name>
<proteinExistence type="inferred from homology"/>
<dbReference type="Pfam" id="PF00166">
    <property type="entry name" value="Cpn10"/>
    <property type="match status" value="1"/>
</dbReference>
<dbReference type="PANTHER" id="PTHR10772">
    <property type="entry name" value="10 KDA HEAT SHOCK PROTEIN"/>
    <property type="match status" value="1"/>
</dbReference>
<dbReference type="EMBL" id="PEWZ01000120">
    <property type="protein sequence ID" value="PIU34116.1"/>
    <property type="molecule type" value="Genomic_DNA"/>
</dbReference>
<dbReference type="HAMAP" id="MF_00580">
    <property type="entry name" value="CH10"/>
    <property type="match status" value="1"/>
</dbReference>
<dbReference type="GO" id="GO:0046872">
    <property type="term" value="F:metal ion binding"/>
    <property type="evidence" value="ECO:0007669"/>
    <property type="project" value="TreeGrafter"/>
</dbReference>
<comment type="subunit">
    <text evidence="3">Heptamer of 7 subunits arranged in a ring. Interacts with the chaperonin GroEL.</text>
</comment>
<dbReference type="PANTHER" id="PTHR10772:SF63">
    <property type="entry name" value="20 KDA CHAPERONIN, CHLOROPLASTIC"/>
    <property type="match status" value="1"/>
</dbReference>
<gene>
    <name evidence="3" type="primary">groES</name>
    <name evidence="3" type="synonym">groS</name>
    <name evidence="5" type="ORF">COT03_02525</name>
</gene>
<evidence type="ECO:0000256" key="4">
    <source>
        <dbReference type="RuleBase" id="RU000535"/>
    </source>
</evidence>
<dbReference type="PRINTS" id="PR00297">
    <property type="entry name" value="CHAPERONIN10"/>
</dbReference>
<dbReference type="GO" id="GO:0044183">
    <property type="term" value="F:protein folding chaperone"/>
    <property type="evidence" value="ECO:0007669"/>
    <property type="project" value="InterPro"/>
</dbReference>
<dbReference type="GO" id="GO:0051082">
    <property type="term" value="F:unfolded protein binding"/>
    <property type="evidence" value="ECO:0007669"/>
    <property type="project" value="TreeGrafter"/>
</dbReference>
<evidence type="ECO:0000313" key="6">
    <source>
        <dbReference type="Proteomes" id="UP000229502"/>
    </source>
</evidence>
<comment type="function">
    <text evidence="3 4">Together with the chaperonin GroEL, plays an essential role in assisting protein folding. The GroEL-GroES system forms a nano-cage that allows encapsulation of the non-native substrate proteins and provides a physical environment optimized to promote and accelerate protein folding. GroES binds to the apical surface of the GroEL ring, thereby capping the opening of the GroEL channel.</text>
</comment>
<sequence length="100" mass="11080">MTKIKVKPTSGYVLIEPKEAVKQTSSGIVLPESHDEKPQKGTVLAIGPDENCDCKEKCTCKAPCKVGDIVVYKKWGGNEYKVDDKEYLFVEFKDILAVEG</sequence>
<comment type="caution">
    <text evidence="5">The sequence shown here is derived from an EMBL/GenBank/DDBJ whole genome shotgun (WGS) entry which is preliminary data.</text>
</comment>
<evidence type="ECO:0000313" key="5">
    <source>
        <dbReference type="EMBL" id="PIU34116.1"/>
    </source>
</evidence>
<accession>A0A2M6YQV0</accession>
<dbReference type="SMART" id="SM00883">
    <property type="entry name" value="Cpn10"/>
    <property type="match status" value="1"/>
</dbReference>
<dbReference type="GO" id="GO:0005737">
    <property type="term" value="C:cytoplasm"/>
    <property type="evidence" value="ECO:0007669"/>
    <property type="project" value="UniProtKB-SubCell"/>
</dbReference>
<dbReference type="InterPro" id="IPR037124">
    <property type="entry name" value="Chaperonin_GroES_sf"/>
</dbReference>
<dbReference type="InterPro" id="IPR020818">
    <property type="entry name" value="Chaperonin_GroES"/>
</dbReference>
<evidence type="ECO:0000256" key="2">
    <source>
        <dbReference type="ARBA" id="ARBA00023186"/>
    </source>
</evidence>
<evidence type="ECO:0000256" key="1">
    <source>
        <dbReference type="ARBA" id="ARBA00006975"/>
    </source>
</evidence>
<dbReference type="GO" id="GO:0005524">
    <property type="term" value="F:ATP binding"/>
    <property type="evidence" value="ECO:0007669"/>
    <property type="project" value="InterPro"/>
</dbReference>
<evidence type="ECO:0000256" key="3">
    <source>
        <dbReference type="HAMAP-Rule" id="MF_00580"/>
    </source>
</evidence>
<dbReference type="AlphaFoldDB" id="A0A2M6YQV0"/>
<dbReference type="Proteomes" id="UP000229502">
    <property type="component" value="Unassembled WGS sequence"/>
</dbReference>
<dbReference type="GO" id="GO:0051087">
    <property type="term" value="F:protein-folding chaperone binding"/>
    <property type="evidence" value="ECO:0007669"/>
    <property type="project" value="TreeGrafter"/>
</dbReference>
<comment type="subcellular location">
    <subcellularLocation>
        <location evidence="3">Cytoplasm</location>
    </subcellularLocation>
</comment>
<keyword evidence="3" id="KW-0963">Cytoplasm</keyword>
<dbReference type="Gene3D" id="2.30.33.40">
    <property type="entry name" value="GroES chaperonin"/>
    <property type="match status" value="1"/>
</dbReference>
<reference evidence="6" key="1">
    <citation type="submission" date="2017-09" db="EMBL/GenBank/DDBJ databases">
        <title>Depth-based differentiation of microbial function through sediment-hosted aquifers and enrichment of novel symbionts in the deep terrestrial subsurface.</title>
        <authorList>
            <person name="Probst A.J."/>
            <person name="Ladd B."/>
            <person name="Jarett J.K."/>
            <person name="Geller-Mcgrath D.E."/>
            <person name="Sieber C.M.K."/>
            <person name="Emerson J.B."/>
            <person name="Anantharaman K."/>
            <person name="Thomas B.C."/>
            <person name="Malmstrom R."/>
            <person name="Stieglmeier M."/>
            <person name="Klingl A."/>
            <person name="Woyke T."/>
            <person name="Ryan C.M."/>
            <person name="Banfield J.F."/>
        </authorList>
    </citation>
    <scope>NUCLEOTIDE SEQUENCE [LARGE SCALE GENOMIC DNA]</scope>
</reference>
<dbReference type="InterPro" id="IPR011032">
    <property type="entry name" value="GroES-like_sf"/>
</dbReference>
<comment type="similarity">
    <text evidence="1 3 4">Belongs to the GroES chaperonin family.</text>
</comment>